<feature type="region of interest" description="Disordered" evidence="1">
    <location>
        <begin position="1"/>
        <end position="80"/>
    </location>
</feature>
<dbReference type="Gramene" id="KQL06993">
    <property type="protein sequence ID" value="KQL06993"/>
    <property type="gene ID" value="SETIT_003582mg"/>
</dbReference>
<keyword evidence="3" id="KW-1185">Reference proteome</keyword>
<organism evidence="2 3">
    <name type="scientific">Setaria italica</name>
    <name type="common">Foxtail millet</name>
    <name type="synonym">Panicum italicum</name>
    <dbReference type="NCBI Taxonomy" id="4555"/>
    <lineage>
        <taxon>Eukaryota</taxon>
        <taxon>Viridiplantae</taxon>
        <taxon>Streptophyta</taxon>
        <taxon>Embryophyta</taxon>
        <taxon>Tracheophyta</taxon>
        <taxon>Spermatophyta</taxon>
        <taxon>Magnoliopsida</taxon>
        <taxon>Liliopsida</taxon>
        <taxon>Poales</taxon>
        <taxon>Poaceae</taxon>
        <taxon>PACMAD clade</taxon>
        <taxon>Panicoideae</taxon>
        <taxon>Panicodae</taxon>
        <taxon>Paniceae</taxon>
        <taxon>Cenchrinae</taxon>
        <taxon>Setaria</taxon>
    </lineage>
</organism>
<dbReference type="EMBL" id="AGNK02003309">
    <property type="status" value="NOT_ANNOTATED_CDS"/>
    <property type="molecule type" value="Genomic_DNA"/>
</dbReference>
<evidence type="ECO:0000313" key="3">
    <source>
        <dbReference type="Proteomes" id="UP000004995"/>
    </source>
</evidence>
<reference evidence="2" key="2">
    <citation type="submission" date="2018-08" db="UniProtKB">
        <authorList>
            <consortium name="EnsemblPlants"/>
        </authorList>
    </citation>
    <scope>IDENTIFICATION</scope>
    <source>
        <strain evidence="2">Yugu1</strain>
    </source>
</reference>
<proteinExistence type="predicted"/>
<feature type="compositionally biased region" description="Polar residues" evidence="1">
    <location>
        <begin position="1"/>
        <end position="10"/>
    </location>
</feature>
<feature type="compositionally biased region" description="Basic residues" evidence="1">
    <location>
        <begin position="24"/>
        <end position="43"/>
    </location>
</feature>
<dbReference type="Proteomes" id="UP000004995">
    <property type="component" value="Unassembled WGS sequence"/>
</dbReference>
<evidence type="ECO:0000313" key="2">
    <source>
        <dbReference type="EnsemblPlants" id="KQL06993"/>
    </source>
</evidence>
<evidence type="ECO:0000256" key="1">
    <source>
        <dbReference type="SAM" id="MobiDB-lite"/>
    </source>
</evidence>
<reference evidence="3" key="1">
    <citation type="journal article" date="2012" name="Nat. Biotechnol.">
        <title>Reference genome sequence of the model plant Setaria.</title>
        <authorList>
            <person name="Bennetzen J.L."/>
            <person name="Schmutz J."/>
            <person name="Wang H."/>
            <person name="Percifield R."/>
            <person name="Hawkins J."/>
            <person name="Pontaroli A.C."/>
            <person name="Estep M."/>
            <person name="Feng L."/>
            <person name="Vaughn J.N."/>
            <person name="Grimwood J."/>
            <person name="Jenkins J."/>
            <person name="Barry K."/>
            <person name="Lindquist E."/>
            <person name="Hellsten U."/>
            <person name="Deshpande S."/>
            <person name="Wang X."/>
            <person name="Wu X."/>
            <person name="Mitros T."/>
            <person name="Triplett J."/>
            <person name="Yang X."/>
            <person name="Ye C.Y."/>
            <person name="Mauro-Herrera M."/>
            <person name="Wang L."/>
            <person name="Li P."/>
            <person name="Sharma M."/>
            <person name="Sharma R."/>
            <person name="Ronald P.C."/>
            <person name="Panaud O."/>
            <person name="Kellogg E.A."/>
            <person name="Brutnell T.P."/>
            <person name="Doust A.N."/>
            <person name="Tuskan G.A."/>
            <person name="Rokhsar D."/>
            <person name="Devos K.M."/>
        </authorList>
    </citation>
    <scope>NUCLEOTIDE SEQUENCE [LARGE SCALE GENOMIC DNA]</scope>
    <source>
        <strain evidence="3">cv. Yugu1</strain>
    </source>
</reference>
<dbReference type="EnsemblPlants" id="KQL06993">
    <property type="protein sequence ID" value="KQL06993"/>
    <property type="gene ID" value="SETIT_003582mg"/>
</dbReference>
<dbReference type="InParanoid" id="K3XNV9"/>
<accession>K3XNV9</accession>
<dbReference type="HOGENOM" id="CLU_2594348_0_0_1"/>
<dbReference type="AlphaFoldDB" id="K3XNV9"/>
<sequence>MTGTHPSPFSAQRRCRPFCSTRPQSRRRPIRRSSCHLRRRARRSLTDPPARVLGPHTARTPTHQRMRRLGPAQLANPRTG</sequence>
<protein>
    <submittedName>
        <fullName evidence="2">Uncharacterized protein</fullName>
    </submittedName>
</protein>
<name>K3XNV9_SETIT</name>